<accession>A0A382I3Q3</accession>
<proteinExistence type="predicted"/>
<dbReference type="AlphaFoldDB" id="A0A382I3Q3"/>
<dbReference type="EMBL" id="UINC01065042">
    <property type="protein sequence ID" value="SVB94294.1"/>
    <property type="molecule type" value="Genomic_DNA"/>
</dbReference>
<sequence length="34" mass="3792">MILWGLVTLSEVTSADVRLPAIVGDHMILQQQTR</sequence>
<feature type="non-terminal residue" evidence="1">
    <location>
        <position position="34"/>
    </location>
</feature>
<name>A0A382I3Q3_9ZZZZ</name>
<gene>
    <name evidence="1" type="ORF">METZ01_LOCUS247148</name>
</gene>
<organism evidence="1">
    <name type="scientific">marine metagenome</name>
    <dbReference type="NCBI Taxonomy" id="408172"/>
    <lineage>
        <taxon>unclassified sequences</taxon>
        <taxon>metagenomes</taxon>
        <taxon>ecological metagenomes</taxon>
    </lineage>
</organism>
<protein>
    <submittedName>
        <fullName evidence="1">Uncharacterized protein</fullName>
    </submittedName>
</protein>
<reference evidence="1" key="1">
    <citation type="submission" date="2018-05" db="EMBL/GenBank/DDBJ databases">
        <authorList>
            <person name="Lanie J.A."/>
            <person name="Ng W.-L."/>
            <person name="Kazmierczak K.M."/>
            <person name="Andrzejewski T.M."/>
            <person name="Davidsen T.M."/>
            <person name="Wayne K.J."/>
            <person name="Tettelin H."/>
            <person name="Glass J.I."/>
            <person name="Rusch D."/>
            <person name="Podicherti R."/>
            <person name="Tsui H.-C.T."/>
            <person name="Winkler M.E."/>
        </authorList>
    </citation>
    <scope>NUCLEOTIDE SEQUENCE</scope>
</reference>
<evidence type="ECO:0000313" key="1">
    <source>
        <dbReference type="EMBL" id="SVB94294.1"/>
    </source>
</evidence>